<proteinExistence type="predicted"/>
<organism evidence="1">
    <name type="scientific">bioreactor metagenome</name>
    <dbReference type="NCBI Taxonomy" id="1076179"/>
    <lineage>
        <taxon>unclassified sequences</taxon>
        <taxon>metagenomes</taxon>
        <taxon>ecological metagenomes</taxon>
    </lineage>
</organism>
<reference evidence="1" key="1">
    <citation type="submission" date="2019-08" db="EMBL/GenBank/DDBJ databases">
        <authorList>
            <person name="Kucharzyk K."/>
            <person name="Murdoch R.W."/>
            <person name="Higgins S."/>
            <person name="Loffler F."/>
        </authorList>
    </citation>
    <scope>NUCLEOTIDE SEQUENCE</scope>
</reference>
<protein>
    <recommendedName>
        <fullName evidence="2">Ycf48-like protein</fullName>
    </recommendedName>
</protein>
<evidence type="ECO:0000313" key="1">
    <source>
        <dbReference type="EMBL" id="MPN26456.1"/>
    </source>
</evidence>
<dbReference type="EMBL" id="VSSQ01075991">
    <property type="protein sequence ID" value="MPN26456.1"/>
    <property type="molecule type" value="Genomic_DNA"/>
</dbReference>
<evidence type="ECO:0008006" key="2">
    <source>
        <dbReference type="Google" id="ProtNLM"/>
    </source>
</evidence>
<accession>A0A645GJP6</accession>
<name>A0A645GJP6_9ZZZZ</name>
<comment type="caution">
    <text evidence="1">The sequence shown here is derived from an EMBL/GenBank/DDBJ whole genome shotgun (WGS) entry which is preliminary data.</text>
</comment>
<sequence>MLSSIYGDIWLEENFGSTHRYTDPEVDLYAVCWNGQQYLAVGEKGAVRTSPNGKVWTQQFSGVTVNLRDVLWNGSQYVAVGDTGTIVTSADGLTWHVRASGVSEHLEAVSWNGSVWVAVGGTYPTKGVLLYSTDGESWTPVSPTNADRLNTKWIKSICWNGKQFLAGGVSGRVYTSPDGITWTTQLSSYSTMSDLIYDGSRYVASTWSSSTLTSSDGLRWTSFR</sequence>
<gene>
    <name evidence="1" type="ORF">SDC9_173881</name>
</gene>
<dbReference type="SUPFAM" id="SSF110296">
    <property type="entry name" value="Oligoxyloglucan reducing end-specific cellobiohydrolase"/>
    <property type="match status" value="1"/>
</dbReference>
<dbReference type="AlphaFoldDB" id="A0A645GJP6"/>